<reference evidence="4" key="1">
    <citation type="journal article" date="2023" name="PLoS Negl. Trop. Dis.">
        <title>A genome sequence for Biomphalaria pfeifferi, the major vector snail for the human-infecting parasite Schistosoma mansoni.</title>
        <authorList>
            <person name="Bu L."/>
            <person name="Lu L."/>
            <person name="Laidemitt M.R."/>
            <person name="Zhang S.M."/>
            <person name="Mutuku M."/>
            <person name="Mkoji G."/>
            <person name="Steinauer M."/>
            <person name="Loker E.S."/>
        </authorList>
    </citation>
    <scope>NUCLEOTIDE SEQUENCE</scope>
    <source>
        <strain evidence="4">KasaAsao</strain>
    </source>
</reference>
<proteinExistence type="predicted"/>
<dbReference type="PRINTS" id="PR00050">
    <property type="entry name" value="COLDSHOCK"/>
</dbReference>
<dbReference type="GO" id="GO:0005737">
    <property type="term" value="C:cytoplasm"/>
    <property type="evidence" value="ECO:0007669"/>
    <property type="project" value="UniProtKB-SubCell"/>
</dbReference>
<dbReference type="CDD" id="cd04458">
    <property type="entry name" value="CSP_CDS"/>
    <property type="match status" value="1"/>
</dbReference>
<dbReference type="InterPro" id="IPR011129">
    <property type="entry name" value="CSD"/>
</dbReference>
<dbReference type="GO" id="GO:0003676">
    <property type="term" value="F:nucleic acid binding"/>
    <property type="evidence" value="ECO:0007669"/>
    <property type="project" value="InterPro"/>
</dbReference>
<dbReference type="Pfam" id="PF00313">
    <property type="entry name" value="CSD"/>
    <property type="match status" value="1"/>
</dbReference>
<dbReference type="EMBL" id="JASAOG010000477">
    <property type="protein sequence ID" value="KAK0039207.1"/>
    <property type="molecule type" value="Genomic_DNA"/>
</dbReference>
<accession>A0AAD8AMV1</accession>
<dbReference type="SUPFAM" id="SSF50249">
    <property type="entry name" value="Nucleic acid-binding proteins"/>
    <property type="match status" value="1"/>
</dbReference>
<dbReference type="SMART" id="SM00357">
    <property type="entry name" value="CSP"/>
    <property type="match status" value="1"/>
</dbReference>
<dbReference type="Gene3D" id="2.40.50.140">
    <property type="entry name" value="Nucleic acid-binding proteins"/>
    <property type="match status" value="1"/>
</dbReference>
<feature type="domain" description="CSD" evidence="3">
    <location>
        <begin position="3"/>
        <end position="67"/>
    </location>
</feature>
<dbReference type="AlphaFoldDB" id="A0AAD8AMV1"/>
<dbReference type="InterPro" id="IPR002059">
    <property type="entry name" value="CSP_DNA-bd"/>
</dbReference>
<evidence type="ECO:0000256" key="1">
    <source>
        <dbReference type="ARBA" id="ARBA00004496"/>
    </source>
</evidence>
<evidence type="ECO:0000313" key="4">
    <source>
        <dbReference type="EMBL" id="KAK0039207.1"/>
    </source>
</evidence>
<keyword evidence="5" id="KW-1185">Reference proteome</keyword>
<dbReference type="InterPro" id="IPR012156">
    <property type="entry name" value="Cold_shock_CspA"/>
</dbReference>
<evidence type="ECO:0000259" key="3">
    <source>
        <dbReference type="PROSITE" id="PS51857"/>
    </source>
</evidence>
<dbReference type="InterPro" id="IPR050181">
    <property type="entry name" value="Cold_shock_domain"/>
</dbReference>
<comment type="caution">
    <text evidence="4">The sequence shown here is derived from an EMBL/GenBank/DDBJ whole genome shotgun (WGS) entry which is preliminary data.</text>
</comment>
<dbReference type="InterPro" id="IPR019844">
    <property type="entry name" value="CSD_CS"/>
</dbReference>
<organism evidence="4 5">
    <name type="scientific">Biomphalaria pfeifferi</name>
    <name type="common">Bloodfluke planorb</name>
    <name type="synonym">Freshwater snail</name>
    <dbReference type="NCBI Taxonomy" id="112525"/>
    <lineage>
        <taxon>Eukaryota</taxon>
        <taxon>Metazoa</taxon>
        <taxon>Spiralia</taxon>
        <taxon>Lophotrochozoa</taxon>
        <taxon>Mollusca</taxon>
        <taxon>Gastropoda</taxon>
        <taxon>Heterobranchia</taxon>
        <taxon>Euthyneura</taxon>
        <taxon>Panpulmonata</taxon>
        <taxon>Hygrophila</taxon>
        <taxon>Lymnaeoidea</taxon>
        <taxon>Planorbidae</taxon>
        <taxon>Biomphalaria</taxon>
    </lineage>
</organism>
<name>A0AAD8AMV1_BIOPF</name>
<dbReference type="Proteomes" id="UP001233172">
    <property type="component" value="Unassembled WGS sequence"/>
</dbReference>
<dbReference type="PROSITE" id="PS00352">
    <property type="entry name" value="CSD_1"/>
    <property type="match status" value="1"/>
</dbReference>
<evidence type="ECO:0000313" key="5">
    <source>
        <dbReference type="Proteomes" id="UP001233172"/>
    </source>
</evidence>
<dbReference type="PIRSF" id="PIRSF002599">
    <property type="entry name" value="Cold_shock_A"/>
    <property type="match status" value="1"/>
</dbReference>
<comment type="subcellular location">
    <subcellularLocation>
        <location evidence="1">Cytoplasm</location>
    </subcellularLocation>
</comment>
<keyword evidence="2" id="KW-0963">Cytoplasm</keyword>
<gene>
    <name evidence="4" type="ORF">Bpfe_031360</name>
</gene>
<sequence>MSKTTGKVKWFNNAKGYGFIEQPGEQDIFVHYSAISGEGYKTLIQGQEVEFEVTNGPKGPQAENVMKVQ</sequence>
<dbReference type="FunFam" id="2.40.50.140:FF:000006">
    <property type="entry name" value="Cold shock protein CspC"/>
    <property type="match status" value="1"/>
</dbReference>
<dbReference type="PANTHER" id="PTHR11544">
    <property type="entry name" value="COLD SHOCK DOMAIN CONTAINING PROTEINS"/>
    <property type="match status" value="1"/>
</dbReference>
<reference evidence="4" key="2">
    <citation type="submission" date="2023-04" db="EMBL/GenBank/DDBJ databases">
        <authorList>
            <person name="Bu L."/>
            <person name="Lu L."/>
            <person name="Laidemitt M.R."/>
            <person name="Zhang S.M."/>
            <person name="Mutuku M."/>
            <person name="Mkoji G."/>
            <person name="Steinauer M."/>
            <person name="Loker E.S."/>
        </authorList>
    </citation>
    <scope>NUCLEOTIDE SEQUENCE</scope>
    <source>
        <strain evidence="4">KasaAsao</strain>
        <tissue evidence="4">Whole Snail</tissue>
    </source>
</reference>
<dbReference type="PROSITE" id="PS51857">
    <property type="entry name" value="CSD_2"/>
    <property type="match status" value="1"/>
</dbReference>
<dbReference type="InterPro" id="IPR012340">
    <property type="entry name" value="NA-bd_OB-fold"/>
</dbReference>
<protein>
    <submittedName>
        <fullName evidence="4">Cold-shock protein</fullName>
    </submittedName>
</protein>
<dbReference type="Gene3D" id="6.20.370.130">
    <property type="match status" value="1"/>
</dbReference>
<evidence type="ECO:0000256" key="2">
    <source>
        <dbReference type="ARBA" id="ARBA00022490"/>
    </source>
</evidence>